<dbReference type="AlphaFoldDB" id="A0A4R9K7W2"/>
<protein>
    <submittedName>
        <fullName evidence="1">Uncharacterized protein</fullName>
    </submittedName>
</protein>
<dbReference type="Proteomes" id="UP000297693">
    <property type="component" value="Unassembled WGS sequence"/>
</dbReference>
<reference evidence="1" key="1">
    <citation type="journal article" date="2019" name="PLoS Negl. Trop. Dis.">
        <title>Revisiting the worldwide diversity of Leptospira species in the environment.</title>
        <authorList>
            <person name="Vincent A.T."/>
            <person name="Schiettekatte O."/>
            <person name="Bourhy P."/>
            <person name="Veyrier F.J."/>
            <person name="Picardeau M."/>
        </authorList>
    </citation>
    <scope>NUCLEOTIDE SEQUENCE [LARGE SCALE GENOMIC DNA]</scope>
    <source>
        <strain evidence="1">201702476</strain>
    </source>
</reference>
<keyword evidence="2" id="KW-1185">Reference proteome</keyword>
<evidence type="ECO:0000313" key="1">
    <source>
        <dbReference type="EMBL" id="TGL61757.1"/>
    </source>
</evidence>
<name>A0A4R9K7W2_9LEPT</name>
<accession>A0A4R9K7W2</accession>
<organism evidence="1 2">
    <name type="scientific">Leptospira ognonensis</name>
    <dbReference type="NCBI Taxonomy" id="2484945"/>
    <lineage>
        <taxon>Bacteria</taxon>
        <taxon>Pseudomonadati</taxon>
        <taxon>Spirochaetota</taxon>
        <taxon>Spirochaetia</taxon>
        <taxon>Leptospirales</taxon>
        <taxon>Leptospiraceae</taxon>
        <taxon>Leptospira</taxon>
    </lineage>
</organism>
<proteinExistence type="predicted"/>
<gene>
    <name evidence="1" type="ORF">EHQ58_03835</name>
</gene>
<evidence type="ECO:0000313" key="2">
    <source>
        <dbReference type="Proteomes" id="UP000297693"/>
    </source>
</evidence>
<sequence length="419" mass="48175">MIFVILPKGLIFSLLFSLPLISLVAQESRAIELDMEIEAHEKKGETEAAEEKRNLSRDIRRRNFARDKKAIIEVGDPRQKLPPPFYAGNKSFWGGFWELGFRANVPAAFFKSGMDWSLDNGRVAFQNGSPYLPRSVVPYQNESVLPFIEEKGRIAPKETVLPTIQLNFVSENKKWGFEYSNLPVHGSYEHSAYGFGRQFARYSTRFEMYDHKFMFKVHEALEHDRWFTWDFGLRVGGWQTNSSFLSPTLNQAGDLSETAKFVAPSAGFRIYQTAIKNSRIEFGSDMFYTTLGSFQYERRNMRDGLIDLSGNYISGNQFYKVESAKPLEMKITGIDLNLIYSFILMDYHRLSFGARSTSYTWNANESKLPNFLAFSNEALALGIQNWYTTSAFYEADGDGLRASRYFTVTNFFIGYSYVF</sequence>
<dbReference type="EMBL" id="RQGD01000014">
    <property type="protein sequence ID" value="TGL61757.1"/>
    <property type="molecule type" value="Genomic_DNA"/>
</dbReference>
<dbReference type="OrthoDB" id="339076at2"/>
<comment type="caution">
    <text evidence="1">The sequence shown here is derived from an EMBL/GenBank/DDBJ whole genome shotgun (WGS) entry which is preliminary data.</text>
</comment>